<evidence type="ECO:0000313" key="7">
    <source>
        <dbReference type="Proteomes" id="UP001528920"/>
    </source>
</evidence>
<dbReference type="Pfam" id="PF03160">
    <property type="entry name" value="Calx-beta"/>
    <property type="match status" value="2"/>
</dbReference>
<name>A0ABT5VYT8_9BACT</name>
<dbReference type="EMBL" id="JAKJSC010000022">
    <property type="protein sequence ID" value="MDE5420574.1"/>
    <property type="molecule type" value="Genomic_DNA"/>
</dbReference>
<dbReference type="SMART" id="SM00237">
    <property type="entry name" value="Calx_beta"/>
    <property type="match status" value="1"/>
</dbReference>
<evidence type="ECO:0000256" key="1">
    <source>
        <dbReference type="ARBA" id="ARBA00022729"/>
    </source>
</evidence>
<proteinExistence type="predicted"/>
<keyword evidence="4" id="KW-0406">Ion transport</keyword>
<accession>A0ABT5VYT8</accession>
<evidence type="ECO:0000259" key="5">
    <source>
        <dbReference type="SMART" id="SM00237"/>
    </source>
</evidence>
<comment type="caution">
    <text evidence="6">The sequence shown here is derived from an EMBL/GenBank/DDBJ whole genome shotgun (WGS) entry which is preliminary data.</text>
</comment>
<dbReference type="PANTHER" id="PTHR11878">
    <property type="entry name" value="SODIUM/CALCIUM EXCHANGER"/>
    <property type="match status" value="1"/>
</dbReference>
<keyword evidence="3" id="KW-0106">Calcium</keyword>
<sequence>TDGLFTLTLTNAVSVDTEITFAVSGLATEGTDYAALGTTVTIPANSTSITLPVSVINDDLVETGGETVIVSLVSTNTAVTIGATDEATVTISDEDASEVSIAATTQASEPGTNGLFTLTLSNAVSVDTEITFAVSGVATEGTDYSALGTTVTIPANSTSITLPVSVINDDLVETGGETVIITLASTNTAVTIAAADEATVTISDEDASEVSIAAT</sequence>
<dbReference type="PANTHER" id="PTHR11878:SF65">
    <property type="entry name" value="NA_CA-EXCHANGE PROTEIN, ISOFORM G"/>
    <property type="match status" value="1"/>
</dbReference>
<keyword evidence="4" id="KW-0813">Transport</keyword>
<dbReference type="InterPro" id="IPR038081">
    <property type="entry name" value="CalX-like_sf"/>
</dbReference>
<keyword evidence="1" id="KW-0732">Signal</keyword>
<dbReference type="Proteomes" id="UP001528920">
    <property type="component" value="Unassembled WGS sequence"/>
</dbReference>
<keyword evidence="2" id="KW-0677">Repeat</keyword>
<gene>
    <name evidence="6" type="ORF">L3049_21515</name>
</gene>
<evidence type="ECO:0000256" key="2">
    <source>
        <dbReference type="ARBA" id="ARBA00022737"/>
    </source>
</evidence>
<reference evidence="6 7" key="1">
    <citation type="submission" date="2022-01" db="EMBL/GenBank/DDBJ databases">
        <title>Labilibaculum sp. nov, a marine bacterium isolated from Antarctica.</title>
        <authorList>
            <person name="Dai W."/>
        </authorList>
    </citation>
    <scope>NUCLEOTIDE SEQUENCE [LARGE SCALE GENOMIC DNA]</scope>
    <source>
        <strain evidence="6 7">DW002</strain>
    </source>
</reference>
<dbReference type="Gene3D" id="2.60.40.2030">
    <property type="match status" value="2"/>
</dbReference>
<dbReference type="InterPro" id="IPR051171">
    <property type="entry name" value="CaCA"/>
</dbReference>
<keyword evidence="7" id="KW-1185">Reference proteome</keyword>
<dbReference type="RefSeq" id="WP_275111904.1">
    <property type="nucleotide sequence ID" value="NZ_JAKJSC010000022.1"/>
</dbReference>
<feature type="non-terminal residue" evidence="6">
    <location>
        <position position="1"/>
    </location>
</feature>
<dbReference type="SUPFAM" id="SSF141072">
    <property type="entry name" value="CalX-like"/>
    <property type="match status" value="2"/>
</dbReference>
<evidence type="ECO:0000256" key="4">
    <source>
        <dbReference type="ARBA" id="ARBA00023065"/>
    </source>
</evidence>
<evidence type="ECO:0000256" key="3">
    <source>
        <dbReference type="ARBA" id="ARBA00022837"/>
    </source>
</evidence>
<evidence type="ECO:0000313" key="6">
    <source>
        <dbReference type="EMBL" id="MDE5420574.1"/>
    </source>
</evidence>
<organism evidence="6 7">
    <name type="scientific">Paralabilibaculum antarcticum</name>
    <dbReference type="NCBI Taxonomy" id="2912572"/>
    <lineage>
        <taxon>Bacteria</taxon>
        <taxon>Pseudomonadati</taxon>
        <taxon>Bacteroidota</taxon>
        <taxon>Bacteroidia</taxon>
        <taxon>Marinilabiliales</taxon>
        <taxon>Marinifilaceae</taxon>
        <taxon>Paralabilibaculum</taxon>
    </lineage>
</organism>
<protein>
    <recommendedName>
        <fullName evidence="5">Calx-beta domain-containing protein</fullName>
    </recommendedName>
</protein>
<feature type="non-terminal residue" evidence="6">
    <location>
        <position position="215"/>
    </location>
</feature>
<feature type="domain" description="Calx-beta" evidence="5">
    <location>
        <begin position="87"/>
        <end position="184"/>
    </location>
</feature>
<dbReference type="InterPro" id="IPR003644">
    <property type="entry name" value="Calx_beta"/>
</dbReference>